<gene>
    <name evidence="7" type="ORF">BC6307_19000</name>
</gene>
<organism evidence="7 8">
    <name type="scientific">Sutcliffiella cohnii</name>
    <dbReference type="NCBI Taxonomy" id="33932"/>
    <lineage>
        <taxon>Bacteria</taxon>
        <taxon>Bacillati</taxon>
        <taxon>Bacillota</taxon>
        <taxon>Bacilli</taxon>
        <taxon>Bacillales</taxon>
        <taxon>Bacillaceae</taxon>
        <taxon>Sutcliffiella</taxon>
    </lineage>
</organism>
<evidence type="ECO:0000256" key="3">
    <source>
        <dbReference type="ARBA" id="ARBA00022676"/>
    </source>
</evidence>
<reference evidence="7 8" key="1">
    <citation type="submission" date="2016-12" db="EMBL/GenBank/DDBJ databases">
        <title>The whole genome sequencing and assembly of Bacillus cohnii DSM 6307T strain.</title>
        <authorList>
            <person name="Lee Y.-J."/>
            <person name="Yi H."/>
            <person name="Bahn Y.-S."/>
            <person name="Kim J.F."/>
            <person name="Lee D.-W."/>
        </authorList>
    </citation>
    <scope>NUCLEOTIDE SEQUENCE [LARGE SCALE GENOMIC DNA]</scope>
    <source>
        <strain evidence="7 8">DSM 6307</strain>
    </source>
</reference>
<dbReference type="InterPro" id="IPR050519">
    <property type="entry name" value="Glycosyltransf_28_UgtP"/>
</dbReference>
<keyword evidence="3" id="KW-0328">Glycosyltransferase</keyword>
<evidence type="ECO:0000259" key="6">
    <source>
        <dbReference type="Pfam" id="PF06925"/>
    </source>
</evidence>
<keyword evidence="8" id="KW-1185">Reference proteome</keyword>
<dbReference type="KEGG" id="bcoh:BC6307_19000"/>
<keyword evidence="4" id="KW-0808">Transferase</keyword>
<dbReference type="GO" id="GO:0009247">
    <property type="term" value="P:glycolipid biosynthetic process"/>
    <property type="evidence" value="ECO:0007669"/>
    <property type="project" value="InterPro"/>
</dbReference>
<dbReference type="EMBL" id="CP018866">
    <property type="protein sequence ID" value="AST93200.1"/>
    <property type="molecule type" value="Genomic_DNA"/>
</dbReference>
<evidence type="ECO:0000256" key="1">
    <source>
        <dbReference type="ARBA" id="ARBA00004370"/>
    </source>
</evidence>
<dbReference type="SUPFAM" id="SSF53756">
    <property type="entry name" value="UDP-Glycosyltransferase/glycogen phosphorylase"/>
    <property type="match status" value="1"/>
</dbReference>
<protein>
    <submittedName>
        <fullName evidence="7">Galactosyldiacylglycerol synthase</fullName>
    </submittedName>
</protein>
<dbReference type="Proteomes" id="UP000215224">
    <property type="component" value="Chromosome"/>
</dbReference>
<dbReference type="Pfam" id="PF04101">
    <property type="entry name" value="Glyco_tran_28_C"/>
    <property type="match status" value="1"/>
</dbReference>
<accession>A0A223KUR0</accession>
<evidence type="ECO:0000259" key="5">
    <source>
        <dbReference type="Pfam" id="PF04101"/>
    </source>
</evidence>
<dbReference type="PANTHER" id="PTHR43025:SF3">
    <property type="entry name" value="MONOGALACTOSYLDIACYLGLYCEROL SYNTHASE 1, CHLOROPLASTIC"/>
    <property type="match status" value="1"/>
</dbReference>
<dbReference type="STRING" id="1314751.GCA_001591425_03012"/>
<dbReference type="PANTHER" id="PTHR43025">
    <property type="entry name" value="MONOGALACTOSYLDIACYLGLYCEROL SYNTHASE"/>
    <property type="match status" value="1"/>
</dbReference>
<comment type="subcellular location">
    <subcellularLocation>
        <location evidence="1">Membrane</location>
    </subcellularLocation>
</comment>
<name>A0A223KUR0_9BACI</name>
<dbReference type="Pfam" id="PF06925">
    <property type="entry name" value="MGDG_synth"/>
    <property type="match status" value="1"/>
</dbReference>
<dbReference type="GO" id="GO:0016020">
    <property type="term" value="C:membrane"/>
    <property type="evidence" value="ECO:0007669"/>
    <property type="project" value="UniProtKB-SubCell"/>
</dbReference>
<sequence length="389" mass="44643">MSKKVLILSEAVGNGHTKAAEALQQGIAHLNPSVETQIIEVGQTLNPFSSKLFVNFYINLIILFPNLWRKIYRHKQEKPLSQWKKVVIYLLFHRRIEQLIIREKPDMIICTHPFTSATLSSLKNKGYPFTLCTLITDFHVHGAWVHKYIDYYLVSSEDVVEQLLEMDIPRSQLVVTGIPTNSSFWDKKDKEEVREKLQLKHIPSVMVMGGGLGLGGMKELSEQLTKWKDNIQIIICTGRNEKLRKVLLSQEQYEHPNIRILGFRNDIDEWMEAADLLITKAGGVTCFEALSKGLPMYIYKPIPGHEESNCEILVKNCLAEKLDESYTIDELIEKLLYAPAELEMLQTKLKAYQGTIEPLASAELVIDLLYRKKISTYKKPISYTLSNEY</sequence>
<evidence type="ECO:0000313" key="8">
    <source>
        <dbReference type="Proteomes" id="UP000215224"/>
    </source>
</evidence>
<dbReference type="RefSeq" id="WP_084380512.1">
    <property type="nucleotide sequence ID" value="NZ_CP018866.1"/>
</dbReference>
<comment type="similarity">
    <text evidence="2">Belongs to the glycosyltransferase 28 family.</text>
</comment>
<feature type="domain" description="Glycosyl transferase family 28 C-terminal" evidence="5">
    <location>
        <begin position="205"/>
        <end position="351"/>
    </location>
</feature>
<dbReference type="InterPro" id="IPR009695">
    <property type="entry name" value="Diacylglyc_glucosyltr_N"/>
</dbReference>
<dbReference type="Gene3D" id="3.40.50.2000">
    <property type="entry name" value="Glycogen Phosphorylase B"/>
    <property type="match status" value="1"/>
</dbReference>
<dbReference type="InterPro" id="IPR007235">
    <property type="entry name" value="Glyco_trans_28_C"/>
</dbReference>
<dbReference type="AlphaFoldDB" id="A0A223KUR0"/>
<dbReference type="GO" id="GO:0016758">
    <property type="term" value="F:hexosyltransferase activity"/>
    <property type="evidence" value="ECO:0007669"/>
    <property type="project" value="InterPro"/>
</dbReference>
<proteinExistence type="inferred from homology"/>
<evidence type="ECO:0000256" key="2">
    <source>
        <dbReference type="ARBA" id="ARBA00006962"/>
    </source>
</evidence>
<evidence type="ECO:0000256" key="4">
    <source>
        <dbReference type="ARBA" id="ARBA00022679"/>
    </source>
</evidence>
<evidence type="ECO:0000313" key="7">
    <source>
        <dbReference type="EMBL" id="AST93200.1"/>
    </source>
</evidence>
<feature type="domain" description="Diacylglycerol glucosyltransferase N-terminal" evidence="6">
    <location>
        <begin position="16"/>
        <end position="179"/>
    </location>
</feature>